<protein>
    <recommendedName>
        <fullName evidence="3">DUF4309 domain-containing protein</fullName>
    </recommendedName>
</protein>
<evidence type="ECO:0000313" key="1">
    <source>
        <dbReference type="EMBL" id="MET3548348.1"/>
    </source>
</evidence>
<keyword evidence="2" id="KW-1185">Reference proteome</keyword>
<dbReference type="Proteomes" id="UP001549098">
    <property type="component" value="Unassembled WGS sequence"/>
</dbReference>
<evidence type="ECO:0008006" key="3">
    <source>
        <dbReference type="Google" id="ProtNLM"/>
    </source>
</evidence>
<accession>A0ABV2F988</accession>
<name>A0ABV2F988_9BACL</name>
<gene>
    <name evidence="1" type="ORF">ABID47_004978</name>
</gene>
<evidence type="ECO:0000313" key="2">
    <source>
        <dbReference type="Proteomes" id="UP001549098"/>
    </source>
</evidence>
<sequence length="174" mass="19719">MRKMKSKFIILTVVILVLITGTSVYASNTISTLFPTISSEHQDRAKEVQNRLTESWTKGRDIILESEGGKAFATNVKDEDLSKWTFIDFTQLHEKLSSFSNQERSSFLDAFYSEDRKNNLDVGDYMPAVLINPDESQALVYWEKANGLYAVMDLKTKSGDSDSWYVNGVEIVTP</sequence>
<comment type="caution">
    <text evidence="1">The sequence shown here is derived from an EMBL/GenBank/DDBJ whole genome shotgun (WGS) entry which is preliminary data.</text>
</comment>
<dbReference type="RefSeq" id="WP_354500695.1">
    <property type="nucleotide sequence ID" value="NZ_JBEPLV010000006.1"/>
</dbReference>
<proteinExistence type="predicted"/>
<reference evidence="1 2" key="1">
    <citation type="submission" date="2024-06" db="EMBL/GenBank/DDBJ databases">
        <title>Genomic Encyclopedia of Type Strains, Phase IV (KMG-IV): sequencing the most valuable type-strain genomes for metagenomic binning, comparative biology and taxonomic classification.</title>
        <authorList>
            <person name="Goeker M."/>
        </authorList>
    </citation>
    <scope>NUCLEOTIDE SEQUENCE [LARGE SCALE GENOMIC DNA]</scope>
    <source>
        <strain evidence="1 2">DSM 17253</strain>
    </source>
</reference>
<organism evidence="1 2">
    <name type="scientific">Paenibacillus favisporus</name>
    <dbReference type="NCBI Taxonomy" id="221028"/>
    <lineage>
        <taxon>Bacteria</taxon>
        <taxon>Bacillati</taxon>
        <taxon>Bacillota</taxon>
        <taxon>Bacilli</taxon>
        <taxon>Bacillales</taxon>
        <taxon>Paenibacillaceae</taxon>
        <taxon>Paenibacillus</taxon>
    </lineage>
</organism>
<dbReference type="EMBL" id="JBEPLV010000006">
    <property type="protein sequence ID" value="MET3548348.1"/>
    <property type="molecule type" value="Genomic_DNA"/>
</dbReference>